<feature type="transmembrane region" description="Helical" evidence="10">
    <location>
        <begin position="234"/>
        <end position="253"/>
    </location>
</feature>
<keyword evidence="8 10" id="KW-0406">Ion transport</keyword>
<feature type="domain" description="K+ potassium transporter C-terminal" evidence="13">
    <location>
        <begin position="570"/>
        <end position="755"/>
    </location>
</feature>
<evidence type="ECO:0000259" key="12">
    <source>
        <dbReference type="Pfam" id="PF02705"/>
    </source>
</evidence>
<feature type="region of interest" description="Disordered" evidence="11">
    <location>
        <begin position="138"/>
        <end position="159"/>
    </location>
</feature>
<evidence type="ECO:0000259" key="13">
    <source>
        <dbReference type="Pfam" id="PF22776"/>
    </source>
</evidence>
<comment type="similarity">
    <text evidence="2 10">Belongs to the HAK/KUP transporter (TC 2.A.72.3) family.</text>
</comment>
<dbReference type="Pfam" id="PF22776">
    <property type="entry name" value="K_trans_C"/>
    <property type="match status" value="1"/>
</dbReference>
<feature type="transmembrane region" description="Helical" evidence="10">
    <location>
        <begin position="435"/>
        <end position="454"/>
    </location>
</feature>
<evidence type="ECO:0000313" key="15">
    <source>
        <dbReference type="Proteomes" id="UP001154282"/>
    </source>
</evidence>
<feature type="transmembrane region" description="Helical" evidence="10">
    <location>
        <begin position="260"/>
        <end position="281"/>
    </location>
</feature>
<evidence type="ECO:0000256" key="6">
    <source>
        <dbReference type="ARBA" id="ARBA00022958"/>
    </source>
</evidence>
<reference evidence="14" key="1">
    <citation type="submission" date="2022-08" db="EMBL/GenBank/DDBJ databases">
        <authorList>
            <person name="Gutierrez-Valencia J."/>
        </authorList>
    </citation>
    <scope>NUCLEOTIDE SEQUENCE</scope>
</reference>
<evidence type="ECO:0000256" key="3">
    <source>
        <dbReference type="ARBA" id="ARBA00022448"/>
    </source>
</evidence>
<protein>
    <recommendedName>
        <fullName evidence="10">Potassium transporter</fullName>
    </recommendedName>
</protein>
<evidence type="ECO:0000313" key="14">
    <source>
        <dbReference type="EMBL" id="CAI0544505.1"/>
    </source>
</evidence>
<evidence type="ECO:0000256" key="8">
    <source>
        <dbReference type="ARBA" id="ARBA00023065"/>
    </source>
</evidence>
<dbReference type="AlphaFoldDB" id="A0AAV0QHV7"/>
<feature type="region of interest" description="Disordered" evidence="11">
    <location>
        <begin position="1"/>
        <end position="34"/>
    </location>
</feature>
<feature type="compositionally biased region" description="Basic and acidic residues" evidence="11">
    <location>
        <begin position="12"/>
        <end position="25"/>
    </location>
</feature>
<feature type="transmembrane region" description="Helical" evidence="10">
    <location>
        <begin position="487"/>
        <end position="510"/>
    </location>
</feature>
<feature type="compositionally biased region" description="Acidic residues" evidence="11">
    <location>
        <begin position="141"/>
        <end position="152"/>
    </location>
</feature>
<dbReference type="GO" id="GO:0015079">
    <property type="term" value="F:potassium ion transmembrane transporter activity"/>
    <property type="evidence" value="ECO:0007669"/>
    <property type="project" value="UniProtKB-UniRule"/>
</dbReference>
<feature type="transmembrane region" description="Helical" evidence="10">
    <location>
        <begin position="338"/>
        <end position="358"/>
    </location>
</feature>
<keyword evidence="6 10" id="KW-0630">Potassium</keyword>
<comment type="subcellular location">
    <subcellularLocation>
        <location evidence="1">Cell membrane</location>
        <topology evidence="1">Multi-pass membrane protein</topology>
    </subcellularLocation>
    <subcellularLocation>
        <location evidence="10">Membrane</location>
        <topology evidence="10">Multi-pass membrane protein</topology>
    </subcellularLocation>
</comment>
<keyword evidence="3" id="KW-0813">Transport</keyword>
<proteinExistence type="inferred from homology"/>
<dbReference type="NCBIfam" id="TIGR00794">
    <property type="entry name" value="kup"/>
    <property type="match status" value="1"/>
</dbReference>
<evidence type="ECO:0000256" key="2">
    <source>
        <dbReference type="ARBA" id="ARBA00008440"/>
    </source>
</evidence>
<feature type="transmembrane region" description="Helical" evidence="10">
    <location>
        <begin position="378"/>
        <end position="398"/>
    </location>
</feature>
<evidence type="ECO:0000256" key="7">
    <source>
        <dbReference type="ARBA" id="ARBA00022989"/>
    </source>
</evidence>
<organism evidence="14 15">
    <name type="scientific">Linum tenue</name>
    <dbReference type="NCBI Taxonomy" id="586396"/>
    <lineage>
        <taxon>Eukaryota</taxon>
        <taxon>Viridiplantae</taxon>
        <taxon>Streptophyta</taxon>
        <taxon>Embryophyta</taxon>
        <taxon>Tracheophyta</taxon>
        <taxon>Spermatophyta</taxon>
        <taxon>Magnoliopsida</taxon>
        <taxon>eudicotyledons</taxon>
        <taxon>Gunneridae</taxon>
        <taxon>Pentapetalae</taxon>
        <taxon>rosids</taxon>
        <taxon>fabids</taxon>
        <taxon>Malpighiales</taxon>
        <taxon>Linaceae</taxon>
        <taxon>Linum</taxon>
    </lineage>
</organism>
<feature type="transmembrane region" description="Helical" evidence="10">
    <location>
        <begin position="460"/>
        <end position="480"/>
    </location>
</feature>
<evidence type="ECO:0000256" key="4">
    <source>
        <dbReference type="ARBA" id="ARBA00022538"/>
    </source>
</evidence>
<comment type="caution">
    <text evidence="10">Lacks conserved residue(s) required for the propagation of feature annotation.</text>
</comment>
<evidence type="ECO:0000256" key="5">
    <source>
        <dbReference type="ARBA" id="ARBA00022692"/>
    </source>
</evidence>
<keyword evidence="7 10" id="KW-1133">Transmembrane helix</keyword>
<feature type="transmembrane region" description="Helical" evidence="10">
    <location>
        <begin position="307"/>
        <end position="326"/>
    </location>
</feature>
<keyword evidence="9 10" id="KW-0472">Membrane</keyword>
<keyword evidence="15" id="KW-1185">Reference proteome</keyword>
<dbReference type="InterPro" id="IPR053952">
    <property type="entry name" value="K_trans_C"/>
</dbReference>
<evidence type="ECO:0000256" key="10">
    <source>
        <dbReference type="RuleBase" id="RU321113"/>
    </source>
</evidence>
<sequence>MSGGEAIPDNPPADREPPSELESGRRLRRLPGHGGRHDLIKDGVGWGLTARLAFQSLGVVYGDIGTSPMYLYASTFSDGIKHDDDVLGVLSLILYTLTLIPLVKYGFVVLRATHNGEGGTFALYSLICKHARVGLQGQPTIEDEEDEEDEDQKNEVSKDAREMASRLKSKLEDSQFAKYALLVASMFCAAMVIGDGVLTPCISGVYKLINKASCAVLSAVGGIKQTIESMTQETVVGISIVILIGLFAAQRLGTERVGSCFAPVMCVWFAINGGIGLYNLLKYDPSVVRALDPRYIVRYFSRNGKEAWISLGGVVLATTGSEAMFADVGHFSVRAVQLSMCVVVYPALVLAYLGQVAFLTKNPHLVADAFFKSIPGTLYWPVFVVAILASVIASQALISGTFSIVQQSHSMGCFPPVTIVHTSSKSPGQIYVPEVNWLLMVACVAVTVGFQTTAGICNAYGMAVVMVMVITTSFLVLIMVMIWKVNLLLVVSFVATIGTTELAYLTSVLYKFPQGGYLPLTFAGVLMLIMYTWSDVQRRRHHYELHHRISPDEDSIGAGATTHQSLSRLPGIAVFHSDGDPAPLHGIPPVFKHYVANIPALHSVVVLVSIRTVHVARVRVEERMTFSRVGPPEMRMYRCVARYGYEDGRRRSGESGHVAFEEMLVKVLMEFVRANAMGLELVEEIEVIQRAWDDGVVHLIGEYEMIAGEGSGFWKRLLVDWGYSLLGKIVWRRSGPRVFDLPCSRTVRVGMTYQL</sequence>
<feature type="transmembrane region" description="Helical" evidence="10">
    <location>
        <begin position="86"/>
        <end position="107"/>
    </location>
</feature>
<dbReference type="EMBL" id="CAMGYJ010000009">
    <property type="protein sequence ID" value="CAI0544505.1"/>
    <property type="molecule type" value="Genomic_DNA"/>
</dbReference>
<dbReference type="PANTHER" id="PTHR30540">
    <property type="entry name" value="OSMOTIC STRESS POTASSIUM TRANSPORTER"/>
    <property type="match status" value="1"/>
</dbReference>
<evidence type="ECO:0000256" key="9">
    <source>
        <dbReference type="ARBA" id="ARBA00023136"/>
    </source>
</evidence>
<evidence type="ECO:0000256" key="1">
    <source>
        <dbReference type="ARBA" id="ARBA00004651"/>
    </source>
</evidence>
<dbReference type="InterPro" id="IPR003855">
    <property type="entry name" value="K+_transporter"/>
</dbReference>
<gene>
    <name evidence="14" type="ORF">LITE_LOCUS43205</name>
</gene>
<dbReference type="InterPro" id="IPR053951">
    <property type="entry name" value="K_trans_N"/>
</dbReference>
<name>A0AAV0QHV7_9ROSI</name>
<evidence type="ECO:0000256" key="11">
    <source>
        <dbReference type="SAM" id="MobiDB-lite"/>
    </source>
</evidence>
<feature type="domain" description="K+ potassium transporter integral membrane" evidence="12">
    <location>
        <begin position="52"/>
        <end position="550"/>
    </location>
</feature>
<dbReference type="PANTHER" id="PTHR30540:SF87">
    <property type="entry name" value="POTASSIUM TRANSPORTER"/>
    <property type="match status" value="1"/>
</dbReference>
<accession>A0AAV0QHV7</accession>
<comment type="caution">
    <text evidence="14">The sequence shown here is derived from an EMBL/GenBank/DDBJ whole genome shotgun (WGS) entry which is preliminary data.</text>
</comment>
<dbReference type="Pfam" id="PF02705">
    <property type="entry name" value="K_trans"/>
    <property type="match status" value="1"/>
</dbReference>
<feature type="transmembrane region" description="Helical" evidence="10">
    <location>
        <begin position="516"/>
        <end position="533"/>
    </location>
</feature>
<feature type="transmembrane region" description="Helical" evidence="10">
    <location>
        <begin position="176"/>
        <end position="194"/>
    </location>
</feature>
<keyword evidence="5 10" id="KW-0812">Transmembrane</keyword>
<keyword evidence="4 10" id="KW-0633">Potassium transport</keyword>
<comment type="function">
    <text evidence="10">Potassium transporter.</text>
</comment>
<dbReference type="Proteomes" id="UP001154282">
    <property type="component" value="Unassembled WGS sequence"/>
</dbReference>
<dbReference type="GO" id="GO:0005886">
    <property type="term" value="C:plasma membrane"/>
    <property type="evidence" value="ECO:0007669"/>
    <property type="project" value="UniProtKB-SubCell"/>
</dbReference>